<dbReference type="Pfam" id="PF07610">
    <property type="entry name" value="DUF1573"/>
    <property type="match status" value="1"/>
</dbReference>
<dbReference type="Gene3D" id="2.60.40.10">
    <property type="entry name" value="Immunoglobulins"/>
    <property type="match status" value="1"/>
</dbReference>
<reference evidence="2" key="1">
    <citation type="submission" date="2021-04" db="EMBL/GenBank/DDBJ databases">
        <authorList>
            <person name="Rodrigo-Torres L."/>
            <person name="Arahal R. D."/>
            <person name="Lucena T."/>
        </authorList>
    </citation>
    <scope>NUCLEOTIDE SEQUENCE</scope>
    <source>
        <strain evidence="2">AS29M-1</strain>
    </source>
</reference>
<dbReference type="EMBL" id="OU015584">
    <property type="protein sequence ID" value="CAG5082327.1"/>
    <property type="molecule type" value="Genomic_DNA"/>
</dbReference>
<evidence type="ECO:0000256" key="1">
    <source>
        <dbReference type="SAM" id="SignalP"/>
    </source>
</evidence>
<dbReference type="Proteomes" id="UP000683507">
    <property type="component" value="Chromosome"/>
</dbReference>
<sequence>MKKAIFTFGLMLMAAFALNISAQEETQPKIGDGATIEFEKKVHDYGKIEQHGNGECEFVFKNTGTEPLVISNAKGSCGCTVPDWPREPIAPGASASIKVKYDTKRIGLINKTVTINSNATNVNNGVEILRIKGEVLNPATEATPEKAPAGPVNN</sequence>
<keyword evidence="1" id="KW-0732">Signal</keyword>
<gene>
    <name evidence="2" type="ORF">CRYO30217_01879</name>
</gene>
<feature type="chain" id="PRO_5038077048" description="DUF1573 domain-containing protein" evidence="1">
    <location>
        <begin position="23"/>
        <end position="154"/>
    </location>
</feature>
<dbReference type="AlphaFoldDB" id="A0A916JM59"/>
<accession>A0A916JM59</accession>
<organism evidence="2 3">
    <name type="scientific">Parvicella tangerina</name>
    <dbReference type="NCBI Taxonomy" id="2829795"/>
    <lineage>
        <taxon>Bacteria</taxon>
        <taxon>Pseudomonadati</taxon>
        <taxon>Bacteroidota</taxon>
        <taxon>Flavobacteriia</taxon>
        <taxon>Flavobacteriales</taxon>
        <taxon>Parvicellaceae</taxon>
        <taxon>Parvicella</taxon>
    </lineage>
</organism>
<proteinExistence type="predicted"/>
<dbReference type="InterPro" id="IPR013783">
    <property type="entry name" value="Ig-like_fold"/>
</dbReference>
<evidence type="ECO:0000313" key="2">
    <source>
        <dbReference type="EMBL" id="CAG5082327.1"/>
    </source>
</evidence>
<keyword evidence="3" id="KW-1185">Reference proteome</keyword>
<dbReference type="PANTHER" id="PTHR37833:SF1">
    <property type="entry name" value="SIGNAL PEPTIDE PROTEIN"/>
    <property type="match status" value="1"/>
</dbReference>
<dbReference type="InterPro" id="IPR011467">
    <property type="entry name" value="DUF1573"/>
</dbReference>
<dbReference type="KEGG" id="ptan:CRYO30217_01879"/>
<evidence type="ECO:0000313" key="3">
    <source>
        <dbReference type="Proteomes" id="UP000683507"/>
    </source>
</evidence>
<evidence type="ECO:0008006" key="4">
    <source>
        <dbReference type="Google" id="ProtNLM"/>
    </source>
</evidence>
<dbReference type="PANTHER" id="PTHR37833">
    <property type="entry name" value="LIPOPROTEIN-RELATED"/>
    <property type="match status" value="1"/>
</dbReference>
<protein>
    <recommendedName>
        <fullName evidence="4">DUF1573 domain-containing protein</fullName>
    </recommendedName>
</protein>
<dbReference type="RefSeq" id="WP_258542077.1">
    <property type="nucleotide sequence ID" value="NZ_OU015584.1"/>
</dbReference>
<name>A0A916JM59_9FLAO</name>
<feature type="signal peptide" evidence="1">
    <location>
        <begin position="1"/>
        <end position="22"/>
    </location>
</feature>